<evidence type="ECO:0000313" key="1">
    <source>
        <dbReference type="EMBL" id="GAG12055.1"/>
    </source>
</evidence>
<organism evidence="1">
    <name type="scientific">marine sediment metagenome</name>
    <dbReference type="NCBI Taxonomy" id="412755"/>
    <lineage>
        <taxon>unclassified sequences</taxon>
        <taxon>metagenomes</taxon>
        <taxon>ecological metagenomes</taxon>
    </lineage>
</organism>
<protein>
    <recommendedName>
        <fullName evidence="2">DUF3160 domain-containing protein</fullName>
    </recommendedName>
</protein>
<dbReference type="EMBL" id="BARS01024809">
    <property type="protein sequence ID" value="GAG12055.1"/>
    <property type="molecule type" value="Genomic_DNA"/>
</dbReference>
<dbReference type="Pfam" id="PF11369">
    <property type="entry name" value="DUF3160"/>
    <property type="match status" value="1"/>
</dbReference>
<evidence type="ECO:0008006" key="2">
    <source>
        <dbReference type="Google" id="ProtNLM"/>
    </source>
</evidence>
<name>X0V1S4_9ZZZZ</name>
<proteinExistence type="predicted"/>
<dbReference type="AlphaFoldDB" id="X0V1S4"/>
<feature type="non-terminal residue" evidence="1">
    <location>
        <position position="1"/>
    </location>
</feature>
<comment type="caution">
    <text evidence="1">The sequence shown here is derived from an EMBL/GenBank/DDBJ whole genome shotgun (WGS) entry which is preliminary data.</text>
</comment>
<gene>
    <name evidence="1" type="ORF">S01H1_39324</name>
</gene>
<dbReference type="InterPro" id="IPR022601">
    <property type="entry name" value="DUF3160"/>
</dbReference>
<reference evidence="1" key="1">
    <citation type="journal article" date="2014" name="Front. Microbiol.">
        <title>High frequency of phylogenetically diverse reductive dehalogenase-homologous genes in deep subseafloor sedimentary metagenomes.</title>
        <authorList>
            <person name="Kawai M."/>
            <person name="Futagami T."/>
            <person name="Toyoda A."/>
            <person name="Takaki Y."/>
            <person name="Nishi S."/>
            <person name="Hori S."/>
            <person name="Arai W."/>
            <person name="Tsubouchi T."/>
            <person name="Morono Y."/>
            <person name="Uchiyama I."/>
            <person name="Ito T."/>
            <person name="Fujiyama A."/>
            <person name="Inagaki F."/>
            <person name="Takami H."/>
        </authorList>
    </citation>
    <scope>NUCLEOTIDE SEQUENCE</scope>
    <source>
        <strain evidence="1">Expedition CK06-06</strain>
    </source>
</reference>
<accession>X0V1S4</accession>
<sequence length="169" mass="19719">PECFARLQKLVDMSKTELEKNAFLNEIVKQKFEQFSNLLDRLYNIAKAELENKELTDEDYDFIMDIGDALKNIESFPGADYTTETDESAALIVDVHTDPNTKQVLEVGNDVPAVFFIIINVNGRKQIFTGGIYDYYEFLQPMDKRLTDEEWQKLSLKPDKPEWIEYFSR</sequence>